<dbReference type="AlphaFoldDB" id="A0A4R6Z8D7"/>
<accession>A0A4R6Z8D7</accession>
<name>A0A4R6Z8D7_9GAMM</name>
<protein>
    <recommendedName>
        <fullName evidence="3">CHAP domain-containing protein</fullName>
    </recommendedName>
</protein>
<dbReference type="Gene3D" id="3.90.1720.10">
    <property type="entry name" value="endopeptidase domain like (from Nostoc punctiforme)"/>
    <property type="match status" value="1"/>
</dbReference>
<keyword evidence="2" id="KW-1185">Reference proteome</keyword>
<evidence type="ECO:0000313" key="1">
    <source>
        <dbReference type="EMBL" id="TDR47879.1"/>
    </source>
</evidence>
<dbReference type="EMBL" id="SNZH01000002">
    <property type="protein sequence ID" value="TDR47879.1"/>
    <property type="molecule type" value="Genomic_DNA"/>
</dbReference>
<dbReference type="RefSeq" id="WP_208113510.1">
    <property type="nucleotide sequence ID" value="NZ_SNZH01000002.1"/>
</dbReference>
<dbReference type="Proteomes" id="UP000295293">
    <property type="component" value="Unassembled WGS sequence"/>
</dbReference>
<evidence type="ECO:0008006" key="3">
    <source>
        <dbReference type="Google" id="ProtNLM"/>
    </source>
</evidence>
<comment type="caution">
    <text evidence="1">The sequence shown here is derived from an EMBL/GenBank/DDBJ whole genome shotgun (WGS) entry which is preliminary data.</text>
</comment>
<organism evidence="1 2">
    <name type="scientific">Tahibacter aquaticus</name>
    <dbReference type="NCBI Taxonomy" id="520092"/>
    <lineage>
        <taxon>Bacteria</taxon>
        <taxon>Pseudomonadati</taxon>
        <taxon>Pseudomonadota</taxon>
        <taxon>Gammaproteobacteria</taxon>
        <taxon>Lysobacterales</taxon>
        <taxon>Rhodanobacteraceae</taxon>
        <taxon>Tahibacter</taxon>
    </lineage>
</organism>
<sequence>MPSPVRPGPLGVDSNNFQIDFGTLMRVATPVPTLLPEPLQPAQATPVPQAGVTGYSVDAAVKHIDSNAHADSQGKCARYVREAIEKGGAKIPMPRPTYAKDYGPVLSKLGFGRIPNGSYTPQRGDIAVIQPPKGSSAGHMQMFNGTIWVSDFRQKAEIYPGAAYRKDKPEYEIFRP</sequence>
<proteinExistence type="predicted"/>
<evidence type="ECO:0000313" key="2">
    <source>
        <dbReference type="Proteomes" id="UP000295293"/>
    </source>
</evidence>
<reference evidence="1 2" key="1">
    <citation type="submission" date="2019-03" db="EMBL/GenBank/DDBJ databases">
        <title>Genomic Encyclopedia of Type Strains, Phase IV (KMG-IV): sequencing the most valuable type-strain genomes for metagenomic binning, comparative biology and taxonomic classification.</title>
        <authorList>
            <person name="Goeker M."/>
        </authorList>
    </citation>
    <scope>NUCLEOTIDE SEQUENCE [LARGE SCALE GENOMIC DNA]</scope>
    <source>
        <strain evidence="1 2">DSM 21667</strain>
    </source>
</reference>
<gene>
    <name evidence="1" type="ORF">DFR29_102541</name>
</gene>